<proteinExistence type="evidence at transcript level"/>
<organism evidence="1">
    <name type="scientific">Drosophila melanogaster</name>
    <name type="common">Fruit fly</name>
    <dbReference type="NCBI Taxonomy" id="7227"/>
    <lineage>
        <taxon>Eukaryota</taxon>
        <taxon>Metazoa</taxon>
        <taxon>Ecdysozoa</taxon>
        <taxon>Arthropoda</taxon>
        <taxon>Hexapoda</taxon>
        <taxon>Insecta</taxon>
        <taxon>Pterygota</taxon>
        <taxon>Neoptera</taxon>
        <taxon>Endopterygota</taxon>
        <taxon>Diptera</taxon>
        <taxon>Brachycera</taxon>
        <taxon>Muscomorpha</taxon>
        <taxon>Ephydroidea</taxon>
        <taxon>Drosophilidae</taxon>
        <taxon>Drosophila</taxon>
        <taxon>Sophophora</taxon>
    </lineage>
</organism>
<reference evidence="1" key="1">
    <citation type="submission" date="2005-05" db="EMBL/GenBank/DDBJ databases">
        <authorList>
            <person name="Stapleton M."/>
            <person name="Carlson J."/>
            <person name="Chavez C."/>
            <person name="Frise E."/>
            <person name="George R."/>
            <person name="Pacleb J."/>
            <person name="Park S."/>
            <person name="Wan K."/>
            <person name="Yu C."/>
            <person name="Celniker S."/>
        </authorList>
    </citation>
    <scope>NUCLEOTIDE SEQUENCE</scope>
</reference>
<protein>
    <submittedName>
        <fullName evidence="1">IP06594p</fullName>
    </submittedName>
</protein>
<accession>Q4V5T7</accession>
<evidence type="ECO:0000313" key="1">
    <source>
        <dbReference type="EMBL" id="AAY54985.1"/>
    </source>
</evidence>
<feature type="non-terminal residue" evidence="1">
    <location>
        <position position="1"/>
    </location>
</feature>
<name>Q4V5T7_DROME</name>
<sequence>SWRAVDRALQNPRFAGQRFTAVLESAAAATAGAGAGATWFRFSTRLLHNRTGSSGVYATRRVNILRIRHGAATIEPLLVSYRTTLDG</sequence>
<dbReference type="AlphaFoldDB" id="Q4V5T7"/>
<dbReference type="EMBL" id="BT022569">
    <property type="protein sequence ID" value="AAY54985.1"/>
    <property type="molecule type" value="mRNA"/>
</dbReference>